<evidence type="ECO:0000313" key="3">
    <source>
        <dbReference type="Proteomes" id="UP000577707"/>
    </source>
</evidence>
<keyword evidence="1" id="KW-0472">Membrane</keyword>
<reference evidence="2 3" key="1">
    <citation type="submission" date="2020-08" db="EMBL/GenBank/DDBJ databases">
        <title>Genomic Encyclopedia of Type Strains, Phase III (KMG-III): the genomes of soil and plant-associated and newly described type strains.</title>
        <authorList>
            <person name="Whitman W."/>
        </authorList>
    </citation>
    <scope>NUCLEOTIDE SEQUENCE [LARGE SCALE GENOMIC DNA]</scope>
    <source>
        <strain evidence="2 3">CECT 3302</strain>
    </source>
</reference>
<dbReference type="RefSeq" id="WP_183547968.1">
    <property type="nucleotide sequence ID" value="NZ_BMQT01000005.1"/>
</dbReference>
<keyword evidence="1" id="KW-1133">Transmembrane helix</keyword>
<gene>
    <name evidence="2" type="ORF">FHS12_003687</name>
</gene>
<comment type="caution">
    <text evidence="2">The sequence shown here is derived from an EMBL/GenBank/DDBJ whole genome shotgun (WGS) entry which is preliminary data.</text>
</comment>
<protein>
    <submittedName>
        <fullName evidence="2">Uncharacterized protein</fullName>
    </submittedName>
</protein>
<feature type="transmembrane region" description="Helical" evidence="1">
    <location>
        <begin position="19"/>
        <end position="37"/>
    </location>
</feature>
<evidence type="ECO:0000256" key="1">
    <source>
        <dbReference type="SAM" id="Phobius"/>
    </source>
</evidence>
<proteinExistence type="predicted"/>
<sequence length="210" mass="22414">MSDPTPQLDVAKHRWRRRLLSGVAGVTLVVVVLVGSRDSDGVLDGGAEAAMTWAIVFAIVIAIVAVIMPILNGERRRLARRVSEARPGSMVISGNASADTKIDAPIGASRRGMRIGGGPLVIALLPQTIEVWSRGDAAPRWTIDRTKAEVAVGYQRNGKASALGIFISDGAQTVRFLPADDSVGMFNEVGRVESALRALGEDPERHLKRS</sequence>
<accession>A0A7W5F9X2</accession>
<feature type="transmembrane region" description="Helical" evidence="1">
    <location>
        <begin position="49"/>
        <end position="71"/>
    </location>
</feature>
<dbReference type="Proteomes" id="UP000577707">
    <property type="component" value="Unassembled WGS sequence"/>
</dbReference>
<dbReference type="EMBL" id="JACHXG010000007">
    <property type="protein sequence ID" value="MBB3090729.1"/>
    <property type="molecule type" value="Genomic_DNA"/>
</dbReference>
<keyword evidence="3" id="KW-1185">Reference proteome</keyword>
<organism evidence="2 3">
    <name type="scientific">Nocardioides albus</name>
    <dbReference type="NCBI Taxonomy" id="1841"/>
    <lineage>
        <taxon>Bacteria</taxon>
        <taxon>Bacillati</taxon>
        <taxon>Actinomycetota</taxon>
        <taxon>Actinomycetes</taxon>
        <taxon>Propionibacteriales</taxon>
        <taxon>Nocardioidaceae</taxon>
        <taxon>Nocardioides</taxon>
    </lineage>
</organism>
<keyword evidence="1" id="KW-0812">Transmembrane</keyword>
<evidence type="ECO:0000313" key="2">
    <source>
        <dbReference type="EMBL" id="MBB3090729.1"/>
    </source>
</evidence>
<dbReference type="AlphaFoldDB" id="A0A7W5F9X2"/>
<name>A0A7W5F9X2_9ACTN</name>